<dbReference type="GO" id="GO:0015031">
    <property type="term" value="P:protein transport"/>
    <property type="evidence" value="ECO:0007669"/>
    <property type="project" value="InterPro"/>
</dbReference>
<comment type="caution">
    <text evidence="3">The sequence shown here is derived from an EMBL/GenBank/DDBJ whole genome shotgun (WGS) entry which is preliminary data.</text>
</comment>
<evidence type="ECO:0000313" key="4">
    <source>
        <dbReference type="Proteomes" id="UP000292702"/>
    </source>
</evidence>
<evidence type="ECO:0000256" key="1">
    <source>
        <dbReference type="ARBA" id="ARBA00005536"/>
    </source>
</evidence>
<dbReference type="InterPro" id="IPR042277">
    <property type="entry name" value="IST1-like"/>
</dbReference>
<name>A0A4R0RDQ7_9APHY</name>
<comment type="similarity">
    <text evidence="1">Belongs to the IST1 family.</text>
</comment>
<dbReference type="PANTHER" id="PTHR12161">
    <property type="entry name" value="IST1 FAMILY MEMBER"/>
    <property type="match status" value="1"/>
</dbReference>
<organism evidence="3 4">
    <name type="scientific">Steccherinum ochraceum</name>
    <dbReference type="NCBI Taxonomy" id="92696"/>
    <lineage>
        <taxon>Eukaryota</taxon>
        <taxon>Fungi</taxon>
        <taxon>Dikarya</taxon>
        <taxon>Basidiomycota</taxon>
        <taxon>Agaricomycotina</taxon>
        <taxon>Agaricomycetes</taxon>
        <taxon>Polyporales</taxon>
        <taxon>Steccherinaceae</taxon>
        <taxon>Steccherinum</taxon>
    </lineage>
</organism>
<dbReference type="Pfam" id="PF03398">
    <property type="entry name" value="Ist1"/>
    <property type="match status" value="1"/>
</dbReference>
<dbReference type="STRING" id="92696.A0A4R0RDQ7"/>
<dbReference type="PANTHER" id="PTHR12161:SF5">
    <property type="entry name" value="IST1 HOMOLOG"/>
    <property type="match status" value="1"/>
</dbReference>
<feature type="region of interest" description="Disordered" evidence="2">
    <location>
        <begin position="248"/>
        <end position="297"/>
    </location>
</feature>
<evidence type="ECO:0000256" key="2">
    <source>
        <dbReference type="SAM" id="MobiDB-lite"/>
    </source>
</evidence>
<protein>
    <recommendedName>
        <fullName evidence="5">Vacuolar protein sorting-associated protein ist1</fullName>
    </recommendedName>
</protein>
<feature type="region of interest" description="Disordered" evidence="2">
    <location>
        <begin position="174"/>
        <end position="194"/>
    </location>
</feature>
<dbReference type="Gene3D" id="1.20.1260.60">
    <property type="entry name" value="Vacuolar protein sorting-associated protein Ist1"/>
    <property type="match status" value="1"/>
</dbReference>
<reference evidence="3 4" key="1">
    <citation type="submission" date="2018-11" db="EMBL/GenBank/DDBJ databases">
        <title>Genome assembly of Steccherinum ochraceum LE-BIN_3174, the white-rot fungus of the Steccherinaceae family (The Residual Polyporoid clade, Polyporales, Basidiomycota).</title>
        <authorList>
            <person name="Fedorova T.V."/>
            <person name="Glazunova O.A."/>
            <person name="Landesman E.O."/>
            <person name="Moiseenko K.V."/>
            <person name="Psurtseva N.V."/>
            <person name="Savinova O.S."/>
            <person name="Shakhova N.V."/>
            <person name="Tyazhelova T.V."/>
            <person name="Vasina D.V."/>
        </authorList>
    </citation>
    <scope>NUCLEOTIDE SEQUENCE [LARGE SCALE GENOMIC DNA]</scope>
    <source>
        <strain evidence="3 4">LE-BIN_3174</strain>
    </source>
</reference>
<sequence>MVPWNSAKAKVQLRLGVQRLRTLQEKKQAQAKASRRDIAFLLEKGKLETARIKVENIINEDIYVELLELLELYCELLISRFSLLDQNVREPDAGVAEGVTSIIFASPRTELKELHVLRDLLMHKYGRDFALSVMDNKDECVPTRVVTKLKVETPSKELVDAYLREIAKGYGVPWADPASSKDDDGDGGDDGGVKSKYAADPFSYSLTLILRIPKKNVPPLPGSSNSRDGKALRRSTRGLCDHLISAEARSAGVRTPKLPEVPPSKSDDASSKAAKEEEKTAPVQPAPAPAPAPGTVNDFDALAARFAALKKR</sequence>
<keyword evidence="4" id="KW-1185">Reference proteome</keyword>
<accession>A0A4R0RDQ7</accession>
<dbReference type="InterPro" id="IPR005061">
    <property type="entry name" value="Ist1"/>
</dbReference>
<dbReference type="Proteomes" id="UP000292702">
    <property type="component" value="Unassembled WGS sequence"/>
</dbReference>
<gene>
    <name evidence="3" type="ORF">EIP91_002590</name>
</gene>
<dbReference type="AlphaFoldDB" id="A0A4R0RDQ7"/>
<dbReference type="EMBL" id="RWJN01000179">
    <property type="protein sequence ID" value="TCD65472.1"/>
    <property type="molecule type" value="Genomic_DNA"/>
</dbReference>
<proteinExistence type="inferred from homology"/>
<dbReference type="OrthoDB" id="29853at2759"/>
<evidence type="ECO:0000313" key="3">
    <source>
        <dbReference type="EMBL" id="TCD65472.1"/>
    </source>
</evidence>
<dbReference type="FunFam" id="1.20.1260.60:FF:000002">
    <property type="entry name" value="Vacuolar protein sorting-associated protein IST1"/>
    <property type="match status" value="1"/>
</dbReference>
<evidence type="ECO:0008006" key="5">
    <source>
        <dbReference type="Google" id="ProtNLM"/>
    </source>
</evidence>
<feature type="compositionally biased region" description="Basic and acidic residues" evidence="2">
    <location>
        <begin position="265"/>
        <end position="280"/>
    </location>
</feature>